<evidence type="ECO:0000256" key="3">
    <source>
        <dbReference type="ARBA" id="ARBA00023163"/>
    </source>
</evidence>
<evidence type="ECO:0000313" key="9">
    <source>
        <dbReference type="Proteomes" id="UP000030645"/>
    </source>
</evidence>
<evidence type="ECO:0000256" key="1">
    <source>
        <dbReference type="ARBA" id="ARBA00004123"/>
    </source>
</evidence>
<dbReference type="eggNOG" id="ENOG502S1BU">
    <property type="taxonomic scope" value="Eukaryota"/>
</dbReference>
<dbReference type="PANTHER" id="PTHR13935:SF155">
    <property type="entry name" value="TRANSCRIPTION FACTOR BHLH120-LIKE"/>
    <property type="match status" value="1"/>
</dbReference>
<dbReference type="PROSITE" id="PS50888">
    <property type="entry name" value="BHLH"/>
    <property type="match status" value="1"/>
</dbReference>
<organism evidence="8 9">
    <name type="scientific">Morus notabilis</name>
    <dbReference type="NCBI Taxonomy" id="981085"/>
    <lineage>
        <taxon>Eukaryota</taxon>
        <taxon>Viridiplantae</taxon>
        <taxon>Streptophyta</taxon>
        <taxon>Embryophyta</taxon>
        <taxon>Tracheophyta</taxon>
        <taxon>Spermatophyta</taxon>
        <taxon>Magnoliopsida</taxon>
        <taxon>eudicotyledons</taxon>
        <taxon>Gunneridae</taxon>
        <taxon>Pentapetalae</taxon>
        <taxon>rosids</taxon>
        <taxon>fabids</taxon>
        <taxon>Rosales</taxon>
        <taxon>Moraceae</taxon>
        <taxon>Moreae</taxon>
        <taxon>Morus</taxon>
    </lineage>
</organism>
<dbReference type="AlphaFoldDB" id="W9S6M4"/>
<feature type="domain" description="BHLH" evidence="7">
    <location>
        <begin position="96"/>
        <end position="148"/>
    </location>
</feature>
<feature type="compositionally biased region" description="Basic and acidic residues" evidence="6">
    <location>
        <begin position="76"/>
        <end position="88"/>
    </location>
</feature>
<dbReference type="CDD" id="cd18914">
    <property type="entry name" value="bHLH_AtORG2_like"/>
    <property type="match status" value="1"/>
</dbReference>
<dbReference type="KEGG" id="mnt:21405927"/>
<gene>
    <name evidence="8" type="ORF">L484_023154</name>
</gene>
<keyword evidence="9" id="KW-1185">Reference proteome</keyword>
<evidence type="ECO:0000256" key="4">
    <source>
        <dbReference type="ARBA" id="ARBA00023242"/>
    </source>
</evidence>
<feature type="region of interest" description="Disordered" evidence="6">
    <location>
        <begin position="76"/>
        <end position="109"/>
    </location>
</feature>
<name>W9S6M4_9ROSA</name>
<accession>W9S6M4</accession>
<evidence type="ECO:0000313" key="8">
    <source>
        <dbReference type="EMBL" id="EXC17800.1"/>
    </source>
</evidence>
<evidence type="ECO:0000256" key="5">
    <source>
        <dbReference type="SAM" id="Coils"/>
    </source>
</evidence>
<dbReference type="GO" id="GO:0000981">
    <property type="term" value="F:DNA-binding transcription factor activity, RNA polymerase II-specific"/>
    <property type="evidence" value="ECO:0007669"/>
    <property type="project" value="TreeGrafter"/>
</dbReference>
<sequence length="278" mass="31790">MDYIPSMFQYDQATDQELLQLISTFHCKLYQNDHQYHLHHEIHEDDHDQVYPPAASQDGHDLISLKRRRQSIVPFCEKDNHRHDDHHQNPNGDKKKKKVVHRETEKQRRREMAALYDSLRSLIPLEYLKGKRSISDQIHEAANHIKDLGKKIEKLSEKRDELRKLSKYLVVSTPSGSSSIGDDIASDHDQNSETTISVVHCKAGVEVVVNTAFKQGLPLATVLQVLVAEGLNVVSCVSAKVNERFLHTIESEAVSGVRSVDLTELEQKLKNLIRYSEC</sequence>
<comment type="subcellular location">
    <subcellularLocation>
        <location evidence="1">Nucleus</location>
    </subcellularLocation>
</comment>
<dbReference type="PANTHER" id="PTHR13935">
    <property type="entry name" value="ACHAETE-SCUTE TRANSCRIPTION FACTOR-RELATED"/>
    <property type="match status" value="1"/>
</dbReference>
<dbReference type="GO" id="GO:0000977">
    <property type="term" value="F:RNA polymerase II transcription regulatory region sequence-specific DNA binding"/>
    <property type="evidence" value="ECO:0007669"/>
    <property type="project" value="TreeGrafter"/>
</dbReference>
<dbReference type="SUPFAM" id="SSF47459">
    <property type="entry name" value="HLH, helix-loop-helix DNA-binding domain"/>
    <property type="match status" value="1"/>
</dbReference>
<dbReference type="GO" id="GO:0090575">
    <property type="term" value="C:RNA polymerase II transcription regulator complex"/>
    <property type="evidence" value="ECO:0007669"/>
    <property type="project" value="TreeGrafter"/>
</dbReference>
<dbReference type="InterPro" id="IPR011598">
    <property type="entry name" value="bHLH_dom"/>
</dbReference>
<feature type="coiled-coil region" evidence="5">
    <location>
        <begin position="138"/>
        <end position="165"/>
    </location>
</feature>
<dbReference type="OrthoDB" id="1935281at2759"/>
<dbReference type="InterPro" id="IPR015660">
    <property type="entry name" value="MASH1/Ascl1a-like"/>
</dbReference>
<keyword evidence="3" id="KW-0804">Transcription</keyword>
<dbReference type="Proteomes" id="UP000030645">
    <property type="component" value="Unassembled WGS sequence"/>
</dbReference>
<evidence type="ECO:0000256" key="2">
    <source>
        <dbReference type="ARBA" id="ARBA00023015"/>
    </source>
</evidence>
<evidence type="ECO:0000256" key="6">
    <source>
        <dbReference type="SAM" id="MobiDB-lite"/>
    </source>
</evidence>
<dbReference type="Pfam" id="PF00010">
    <property type="entry name" value="HLH"/>
    <property type="match status" value="1"/>
</dbReference>
<keyword evidence="2" id="KW-0805">Transcription regulation</keyword>
<protein>
    <recommendedName>
        <fullName evidence="7">BHLH domain-containing protein</fullName>
    </recommendedName>
</protein>
<evidence type="ECO:0000259" key="7">
    <source>
        <dbReference type="PROSITE" id="PS50888"/>
    </source>
</evidence>
<dbReference type="Gene3D" id="4.10.280.10">
    <property type="entry name" value="Helix-loop-helix DNA-binding domain"/>
    <property type="match status" value="1"/>
</dbReference>
<keyword evidence="5" id="KW-0175">Coiled coil</keyword>
<keyword evidence="4" id="KW-0539">Nucleus</keyword>
<dbReference type="GO" id="GO:0046983">
    <property type="term" value="F:protein dimerization activity"/>
    <property type="evidence" value="ECO:0007669"/>
    <property type="project" value="InterPro"/>
</dbReference>
<dbReference type="EMBL" id="KE345823">
    <property type="protein sequence ID" value="EXC17800.1"/>
    <property type="molecule type" value="Genomic_DNA"/>
</dbReference>
<dbReference type="STRING" id="981085.W9S6M4"/>
<dbReference type="InterPro" id="IPR036638">
    <property type="entry name" value="HLH_DNA-bd_sf"/>
</dbReference>
<proteinExistence type="predicted"/>
<reference evidence="9" key="1">
    <citation type="submission" date="2013-01" db="EMBL/GenBank/DDBJ databases">
        <title>Draft Genome Sequence of a Mulberry Tree, Morus notabilis C.K. Schneid.</title>
        <authorList>
            <person name="He N."/>
            <person name="Zhao S."/>
        </authorList>
    </citation>
    <scope>NUCLEOTIDE SEQUENCE</scope>
</reference>